<protein>
    <submittedName>
        <fullName evidence="2">Methyltransferase domain-containing protein</fullName>
    </submittedName>
</protein>
<keyword evidence="2" id="KW-0489">Methyltransferase</keyword>
<dbReference type="InterPro" id="IPR029063">
    <property type="entry name" value="SAM-dependent_MTases_sf"/>
</dbReference>
<sequence length="317" mass="33328">MSTTDVTRYAPEWLALREAADAAARAPELLEPLRLRLPGSGAAPADRHGRVAPLVIRDLGCGTGSMGRWLAPRLSGRQHWILHDHDPRLLELASTRLPRTAADGSPVTVATERGDVSRLTAERLMGTSLVTASALLDVLTREELDGLVAACAGAGCPALLALSVVGRVDLAPADPMDAEITDAFNAHQRREEHGRKLLGPDAVAAASVAFARRGMTVRVQTSPWRLGAGAGVSADAAAAPGAADGAGRAPDERLSRRLTAEWLRGWVGAACEQRPDLASRADAYLRRRLEACEAGELSVVVHHSDVLALPGRTGGSS</sequence>
<dbReference type="STRING" id="1196353.SAMN05444921_106141"/>
<evidence type="ECO:0000313" key="2">
    <source>
        <dbReference type="EMBL" id="SDM29784.1"/>
    </source>
</evidence>
<keyword evidence="2" id="KW-0808">Transferase</keyword>
<dbReference type="EMBL" id="FNHI01000006">
    <property type="protein sequence ID" value="SDM29784.1"/>
    <property type="molecule type" value="Genomic_DNA"/>
</dbReference>
<evidence type="ECO:0000313" key="3">
    <source>
        <dbReference type="Proteomes" id="UP000199063"/>
    </source>
</evidence>
<name>A0A1G9S309_9ACTN</name>
<dbReference type="GO" id="GO:0008168">
    <property type="term" value="F:methyltransferase activity"/>
    <property type="evidence" value="ECO:0007669"/>
    <property type="project" value="UniProtKB-KW"/>
</dbReference>
<dbReference type="GeneID" id="40829585"/>
<gene>
    <name evidence="2" type="ORF">SAMN05444921_106141</name>
</gene>
<proteinExistence type="predicted"/>
<dbReference type="Proteomes" id="UP000199063">
    <property type="component" value="Unassembled WGS sequence"/>
</dbReference>
<dbReference type="AlphaFoldDB" id="A0A1G9S309"/>
<dbReference type="RefSeq" id="WP_093653785.1">
    <property type="nucleotide sequence ID" value="NZ_FNHI01000006.1"/>
</dbReference>
<keyword evidence="3" id="KW-1185">Reference proteome</keyword>
<dbReference type="GO" id="GO:0032259">
    <property type="term" value="P:methylation"/>
    <property type="evidence" value="ECO:0007669"/>
    <property type="project" value="UniProtKB-KW"/>
</dbReference>
<accession>A0A1G9S309</accession>
<dbReference type="OrthoDB" id="7273451at2"/>
<reference evidence="3" key="1">
    <citation type="submission" date="2016-10" db="EMBL/GenBank/DDBJ databases">
        <authorList>
            <person name="Varghese N."/>
            <person name="Submissions S."/>
        </authorList>
    </citation>
    <scope>NUCLEOTIDE SEQUENCE [LARGE SCALE GENOMIC DNA]</scope>
    <source>
        <strain evidence="3">CGMCC 4.7042</strain>
    </source>
</reference>
<evidence type="ECO:0000259" key="1">
    <source>
        <dbReference type="Pfam" id="PF13649"/>
    </source>
</evidence>
<dbReference type="SUPFAM" id="SSF53335">
    <property type="entry name" value="S-adenosyl-L-methionine-dependent methyltransferases"/>
    <property type="match status" value="1"/>
</dbReference>
<dbReference type="Gene3D" id="3.40.50.150">
    <property type="entry name" value="Vaccinia Virus protein VP39"/>
    <property type="match status" value="1"/>
</dbReference>
<feature type="domain" description="Methyltransferase" evidence="1">
    <location>
        <begin position="58"/>
        <end position="152"/>
    </location>
</feature>
<organism evidence="2 3">
    <name type="scientific">Streptomyces wuyuanensis</name>
    <dbReference type="NCBI Taxonomy" id="1196353"/>
    <lineage>
        <taxon>Bacteria</taxon>
        <taxon>Bacillati</taxon>
        <taxon>Actinomycetota</taxon>
        <taxon>Actinomycetes</taxon>
        <taxon>Kitasatosporales</taxon>
        <taxon>Streptomycetaceae</taxon>
        <taxon>Streptomyces</taxon>
    </lineage>
</organism>
<dbReference type="Pfam" id="PF13649">
    <property type="entry name" value="Methyltransf_25"/>
    <property type="match status" value="1"/>
</dbReference>
<dbReference type="InterPro" id="IPR041698">
    <property type="entry name" value="Methyltransf_25"/>
</dbReference>